<dbReference type="AlphaFoldDB" id="A0A2Z6R4H3"/>
<gene>
    <name evidence="2" type="ORF">RCL2_001409500</name>
    <name evidence="1" type="ORF">RclHR1_01930013</name>
</gene>
<evidence type="ECO:0000313" key="3">
    <source>
        <dbReference type="Proteomes" id="UP000247702"/>
    </source>
</evidence>
<protein>
    <submittedName>
        <fullName evidence="1">Uncharacterized protein</fullName>
    </submittedName>
</protein>
<organism evidence="1 3">
    <name type="scientific">Rhizophagus clarus</name>
    <dbReference type="NCBI Taxonomy" id="94130"/>
    <lineage>
        <taxon>Eukaryota</taxon>
        <taxon>Fungi</taxon>
        <taxon>Fungi incertae sedis</taxon>
        <taxon>Mucoromycota</taxon>
        <taxon>Glomeromycotina</taxon>
        <taxon>Glomeromycetes</taxon>
        <taxon>Glomerales</taxon>
        <taxon>Glomeraceae</taxon>
        <taxon>Rhizophagus</taxon>
    </lineage>
</organism>
<sequence length="73" mass="8558">MSANRFLYELIELKDIKSFKKYSDGSEEEEHAKDVTTDETVKENPTVSRFPKALYVDQYGHEFILLQDLKSKI</sequence>
<dbReference type="EMBL" id="BEXD01001035">
    <property type="protein sequence ID" value="GBB91871.1"/>
    <property type="molecule type" value="Genomic_DNA"/>
</dbReference>
<dbReference type="Proteomes" id="UP000247702">
    <property type="component" value="Unassembled WGS sequence"/>
</dbReference>
<dbReference type="OrthoDB" id="2327650at2759"/>
<dbReference type="Proteomes" id="UP000615446">
    <property type="component" value="Unassembled WGS sequence"/>
</dbReference>
<evidence type="ECO:0000313" key="1">
    <source>
        <dbReference type="EMBL" id="GBB91871.1"/>
    </source>
</evidence>
<evidence type="ECO:0000313" key="2">
    <source>
        <dbReference type="EMBL" id="GES87072.1"/>
    </source>
</evidence>
<dbReference type="EMBL" id="BLAL01000162">
    <property type="protein sequence ID" value="GES87072.1"/>
    <property type="molecule type" value="Genomic_DNA"/>
</dbReference>
<reference evidence="1 3" key="1">
    <citation type="submission" date="2017-11" db="EMBL/GenBank/DDBJ databases">
        <title>The genome of Rhizophagus clarus HR1 reveals common genetic basis of auxotrophy among arbuscular mycorrhizal fungi.</title>
        <authorList>
            <person name="Kobayashi Y."/>
        </authorList>
    </citation>
    <scope>NUCLEOTIDE SEQUENCE [LARGE SCALE GENOMIC DNA]</scope>
    <source>
        <strain evidence="1 3">HR1</strain>
    </source>
</reference>
<reference evidence="2" key="2">
    <citation type="submission" date="2019-10" db="EMBL/GenBank/DDBJ databases">
        <title>Conservation and host-specific expression of non-tandemly repeated heterogenous ribosome RNA gene in arbuscular mycorrhizal fungi.</title>
        <authorList>
            <person name="Maeda T."/>
            <person name="Kobayashi Y."/>
            <person name="Nakagawa T."/>
            <person name="Ezawa T."/>
            <person name="Yamaguchi K."/>
            <person name="Bino T."/>
            <person name="Nishimoto Y."/>
            <person name="Shigenobu S."/>
            <person name="Kawaguchi M."/>
        </authorList>
    </citation>
    <scope>NUCLEOTIDE SEQUENCE</scope>
    <source>
        <strain evidence="2">HR1</strain>
    </source>
</reference>
<accession>A0A2Z6R4H3</accession>
<name>A0A2Z6R4H3_9GLOM</name>
<comment type="caution">
    <text evidence="1">The sequence shown here is derived from an EMBL/GenBank/DDBJ whole genome shotgun (WGS) entry which is preliminary data.</text>
</comment>
<keyword evidence="3" id="KW-1185">Reference proteome</keyword>
<proteinExistence type="predicted"/>